<sequence>MESNECRSSKVLPIEKSLYEPIDFVQNFELELTQTGPKEIVDVHLRLEKSTCRDECNDIPPAWRGEWKKLTLTVKLQFRNIAHLFQQHTTMQWDYKLEASIQLMCFDEPYHLPFLLDSTRIRNDYSLDFNALELFFPALFEDHSKIGHVCFKVTKMKMDYTDVRNPRAVLDNFGEDFGRLYSEILEENGEGDVRLYMKGLNCLWAHKVVLSAKYSSRFAEYFRANPRATEINFFNVEVDVVRAMLEFFYTNQLDCARLGNSSPELCDLLTRLYDFAHSHGLENLETACLERMKFAAIDTIETAKRYREFAQVNGLLHMDVVLWQHIQYDLGRR</sequence>
<dbReference type="InterPro" id="IPR000210">
    <property type="entry name" value="BTB/POZ_dom"/>
</dbReference>
<proteinExistence type="predicted"/>
<gene>
    <name evidence="2" type="ORF">TKK_003729</name>
</gene>
<feature type="domain" description="BTB" evidence="1">
    <location>
        <begin position="191"/>
        <end position="257"/>
    </location>
</feature>
<protein>
    <recommendedName>
        <fullName evidence="1">BTB domain-containing protein</fullName>
    </recommendedName>
</protein>
<evidence type="ECO:0000313" key="2">
    <source>
        <dbReference type="EMBL" id="KAL3403448.1"/>
    </source>
</evidence>
<dbReference type="SUPFAM" id="SSF54695">
    <property type="entry name" value="POZ domain"/>
    <property type="match status" value="1"/>
</dbReference>
<dbReference type="PROSITE" id="PS50097">
    <property type="entry name" value="BTB"/>
    <property type="match status" value="1"/>
</dbReference>
<name>A0ABD2XDN2_9HYME</name>
<evidence type="ECO:0000259" key="1">
    <source>
        <dbReference type="PROSITE" id="PS50097"/>
    </source>
</evidence>
<reference evidence="2 3" key="1">
    <citation type="journal article" date="2024" name="bioRxiv">
        <title>A reference genome for Trichogramma kaykai: A tiny desert-dwelling parasitoid wasp with competing sex-ratio distorters.</title>
        <authorList>
            <person name="Culotta J."/>
            <person name="Lindsey A.R."/>
        </authorList>
    </citation>
    <scope>NUCLEOTIDE SEQUENCE [LARGE SCALE GENOMIC DNA]</scope>
    <source>
        <strain evidence="2 3">KSX58</strain>
    </source>
</reference>
<dbReference type="Proteomes" id="UP001627154">
    <property type="component" value="Unassembled WGS sequence"/>
</dbReference>
<comment type="caution">
    <text evidence="2">The sequence shown here is derived from an EMBL/GenBank/DDBJ whole genome shotgun (WGS) entry which is preliminary data.</text>
</comment>
<dbReference type="CDD" id="cd18186">
    <property type="entry name" value="BTB_POZ_ZBTB_KLHL-like"/>
    <property type="match status" value="1"/>
</dbReference>
<dbReference type="Pfam" id="PF00651">
    <property type="entry name" value="BTB"/>
    <property type="match status" value="1"/>
</dbReference>
<evidence type="ECO:0000313" key="3">
    <source>
        <dbReference type="Proteomes" id="UP001627154"/>
    </source>
</evidence>
<dbReference type="InterPro" id="IPR011333">
    <property type="entry name" value="SKP1/BTB/POZ_sf"/>
</dbReference>
<dbReference type="Gene3D" id="3.30.710.10">
    <property type="entry name" value="Potassium Channel Kv1.1, Chain A"/>
    <property type="match status" value="1"/>
</dbReference>
<keyword evidence="3" id="KW-1185">Reference proteome</keyword>
<accession>A0ABD2XDN2</accession>
<dbReference type="AlphaFoldDB" id="A0ABD2XDN2"/>
<organism evidence="2 3">
    <name type="scientific">Trichogramma kaykai</name>
    <dbReference type="NCBI Taxonomy" id="54128"/>
    <lineage>
        <taxon>Eukaryota</taxon>
        <taxon>Metazoa</taxon>
        <taxon>Ecdysozoa</taxon>
        <taxon>Arthropoda</taxon>
        <taxon>Hexapoda</taxon>
        <taxon>Insecta</taxon>
        <taxon>Pterygota</taxon>
        <taxon>Neoptera</taxon>
        <taxon>Endopterygota</taxon>
        <taxon>Hymenoptera</taxon>
        <taxon>Apocrita</taxon>
        <taxon>Proctotrupomorpha</taxon>
        <taxon>Chalcidoidea</taxon>
        <taxon>Trichogrammatidae</taxon>
        <taxon>Trichogramma</taxon>
    </lineage>
</organism>
<dbReference type="EMBL" id="JBJJXI010000030">
    <property type="protein sequence ID" value="KAL3403448.1"/>
    <property type="molecule type" value="Genomic_DNA"/>
</dbReference>